<dbReference type="SUPFAM" id="SSF56281">
    <property type="entry name" value="Metallo-hydrolase/oxidoreductase"/>
    <property type="match status" value="1"/>
</dbReference>
<dbReference type="AlphaFoldDB" id="A0A975IMA1"/>
<dbReference type="Gene3D" id="3.60.15.10">
    <property type="entry name" value="Ribonuclease Z/Hydroxyacylglutathione hydrolase-like"/>
    <property type="match status" value="1"/>
</dbReference>
<evidence type="ECO:0000313" key="3">
    <source>
        <dbReference type="EMBL" id="QTX03248.1"/>
    </source>
</evidence>
<accession>A0A975IMA1</accession>
<evidence type="ECO:0000313" key="4">
    <source>
        <dbReference type="Proteomes" id="UP000672038"/>
    </source>
</evidence>
<dbReference type="Gene3D" id="3.40.50.10710">
    <property type="entry name" value="Metallo-hydrolase/oxidoreductase"/>
    <property type="match status" value="1"/>
</dbReference>
<dbReference type="InterPro" id="IPR036866">
    <property type="entry name" value="RibonucZ/Hydroxyglut_hydro"/>
</dbReference>
<dbReference type="Proteomes" id="UP000672038">
    <property type="component" value="Chromosome"/>
</dbReference>
<keyword evidence="4" id="KW-1185">Reference proteome</keyword>
<dbReference type="RefSeq" id="WP_210954672.1">
    <property type="nucleotide sequence ID" value="NZ_CP054393.1"/>
</dbReference>
<reference evidence="3" key="1">
    <citation type="submission" date="2020-06" db="EMBL/GenBank/DDBJ databases">
        <title>Complete genome sequence of Candidatus Phytoplasma luffae NCHU2019.</title>
        <authorList>
            <person name="Cho S.-T."/>
            <person name="Tan C.-M."/>
            <person name="Li J.-R."/>
            <person name="Chien Y.-Y."/>
            <person name="Chiu Y.-C."/>
            <person name="Yang J.-Y."/>
            <person name="Kuo C.-H."/>
        </authorList>
    </citation>
    <scope>NUCLEOTIDE SEQUENCE</scope>
    <source>
        <strain evidence="3">NCHU2019</strain>
    </source>
</reference>
<proteinExistence type="predicted"/>
<dbReference type="EMBL" id="CP054393">
    <property type="protein sequence ID" value="QTX03248.1"/>
    <property type="molecule type" value="Genomic_DNA"/>
</dbReference>
<evidence type="ECO:0000259" key="2">
    <source>
        <dbReference type="Pfam" id="PF22505"/>
    </source>
</evidence>
<dbReference type="CDD" id="cd07714">
    <property type="entry name" value="RNaseJ_MBL-fold"/>
    <property type="match status" value="1"/>
</dbReference>
<protein>
    <submittedName>
        <fullName evidence="3">Ribonuclease J</fullName>
    </submittedName>
</protein>
<dbReference type="PANTHER" id="PTHR43694:SF1">
    <property type="entry name" value="RIBONUCLEASE J"/>
    <property type="match status" value="1"/>
</dbReference>
<sequence>MQDIGFSVLGGVGENGKNLYLLRIKSSYFVLDTGLKYPNVSSLRGIDSIIPEYTVLDNIKDKIKGIFITSALETHCGSLPYLIKYLKAPVFASNFVIDILKINLERNNDDFYKKDVVFKVVNENSLIDFKDSKVSFFGISHFLPETLGLSFETTAGNIVYISEMHFSQSKNLNFQTNFLSLAKLNTKKVLALLISSQGAFNVGTQNKEEILEHYLSSYFASIENNILISFLIPDLLRIQLVIDIAVEFKLKIVLLGVKNEPIIDVALKKGYLKIPSDYFINLKRMEDYLKYKNLVVIIVGKRFEPLYRLQRMCKQTDRLMRLNSKDKILLLSINVTGIDKIQGKTLDSLARNGFLVDVLVKDLLSTSYNYEENFKLILNLLQPQFILPIAGEYRHQYQMKKMAKNFNYPEDKILMLENGDNWVYDLQNKTHIQKSFCKKIGEFLIDGTPVLEGNDYIIRDREVLANDGVIIITCNISLRMKKILGNIEFTSQGFLDKNKITPVIEDLKKIFYQKIEEFLANYKISKWSEFKNYLKEELIKFIYKSTKKKPIIISALIIVD</sequence>
<dbReference type="Pfam" id="PF17770">
    <property type="entry name" value="RNase_J_C"/>
    <property type="match status" value="1"/>
</dbReference>
<dbReference type="InterPro" id="IPR041636">
    <property type="entry name" value="RNase_J_C"/>
</dbReference>
<dbReference type="PANTHER" id="PTHR43694">
    <property type="entry name" value="RIBONUCLEASE J"/>
    <property type="match status" value="1"/>
</dbReference>
<gene>
    <name evidence="3" type="primary">rnj</name>
    <name evidence="3" type="ORF">LFWB_6950</name>
</gene>
<evidence type="ECO:0000259" key="1">
    <source>
        <dbReference type="Pfam" id="PF17770"/>
    </source>
</evidence>
<dbReference type="KEGG" id="pluf:LFWB_6950"/>
<name>A0A975IMA1_LOWBP</name>
<dbReference type="Pfam" id="PF22505">
    <property type="entry name" value="RNase_J_b_CASP"/>
    <property type="match status" value="1"/>
</dbReference>
<feature type="domain" description="Ribonuclease J beta-CASP" evidence="2">
    <location>
        <begin position="225"/>
        <end position="347"/>
    </location>
</feature>
<dbReference type="InterPro" id="IPR055132">
    <property type="entry name" value="RNase_J_b_CASP"/>
</dbReference>
<organism evidence="3 4">
    <name type="scientific">Loofah witches'-broom phytoplasma</name>
    <dbReference type="NCBI Taxonomy" id="35773"/>
    <lineage>
        <taxon>Bacteria</taxon>
        <taxon>Bacillati</taxon>
        <taxon>Mycoplasmatota</taxon>
        <taxon>Mollicutes</taxon>
        <taxon>Acholeplasmatales</taxon>
        <taxon>Acholeplasmataceae</taxon>
        <taxon>Candidatus Phytoplasma</taxon>
        <taxon>16SrVIII (Loofah witches'-broom group)</taxon>
    </lineage>
</organism>
<feature type="domain" description="Ribonuclease J C-terminal" evidence="1">
    <location>
        <begin position="457"/>
        <end position="556"/>
    </location>
</feature>
<dbReference type="Gene3D" id="3.10.20.580">
    <property type="match status" value="1"/>
</dbReference>
<dbReference type="InterPro" id="IPR042173">
    <property type="entry name" value="RNase_J_2"/>
</dbReference>